<feature type="transmembrane region" description="Helical" evidence="4">
    <location>
        <begin position="16"/>
        <end position="36"/>
    </location>
</feature>
<protein>
    <submittedName>
        <fullName evidence="6">Beta galactofuranosyl transferase</fullName>
    </submittedName>
</protein>
<dbReference type="PANTHER" id="PTHR43179:SF12">
    <property type="entry name" value="GALACTOFURANOSYLTRANSFERASE GLFT2"/>
    <property type="match status" value="1"/>
</dbReference>
<dbReference type="Pfam" id="PF00535">
    <property type="entry name" value="Glycos_transf_2"/>
    <property type="match status" value="1"/>
</dbReference>
<keyword evidence="4" id="KW-0472">Membrane</keyword>
<keyword evidence="2" id="KW-0328">Glycosyltransferase</keyword>
<name>A0AAW0F1J0_9TRYP</name>
<dbReference type="PANTHER" id="PTHR43179">
    <property type="entry name" value="RHAMNOSYLTRANSFERASE WBBL"/>
    <property type="match status" value="1"/>
</dbReference>
<evidence type="ECO:0000256" key="2">
    <source>
        <dbReference type="ARBA" id="ARBA00022676"/>
    </source>
</evidence>
<dbReference type="Gene3D" id="3.90.550.10">
    <property type="entry name" value="Spore Coat Polysaccharide Biosynthesis Protein SpsA, Chain A"/>
    <property type="match status" value="1"/>
</dbReference>
<feature type="domain" description="Glycosyltransferase 2-like" evidence="5">
    <location>
        <begin position="121"/>
        <end position="188"/>
    </location>
</feature>
<dbReference type="Proteomes" id="UP001430356">
    <property type="component" value="Unassembled WGS sequence"/>
</dbReference>
<dbReference type="GO" id="GO:0016757">
    <property type="term" value="F:glycosyltransferase activity"/>
    <property type="evidence" value="ECO:0007669"/>
    <property type="project" value="UniProtKB-KW"/>
</dbReference>
<dbReference type="AlphaFoldDB" id="A0AAW0F1J0"/>
<evidence type="ECO:0000259" key="5">
    <source>
        <dbReference type="Pfam" id="PF00535"/>
    </source>
</evidence>
<comment type="caution">
    <text evidence="6">The sequence shown here is derived from an EMBL/GenBank/DDBJ whole genome shotgun (WGS) entry which is preliminary data.</text>
</comment>
<keyword evidence="7" id="KW-1185">Reference proteome</keyword>
<keyword evidence="4" id="KW-1133">Transmembrane helix</keyword>
<evidence type="ECO:0000313" key="7">
    <source>
        <dbReference type="Proteomes" id="UP001430356"/>
    </source>
</evidence>
<gene>
    <name evidence="6" type="ORF">NESM_000100100</name>
</gene>
<evidence type="ECO:0000313" key="6">
    <source>
        <dbReference type="EMBL" id="KAK7200455.1"/>
    </source>
</evidence>
<keyword evidence="3 6" id="KW-0808">Transferase</keyword>
<reference evidence="6 7" key="1">
    <citation type="journal article" date="2021" name="MBio">
        <title>A New Model Trypanosomatid, Novymonas esmeraldas: Genomic Perception of Its 'Candidatus Pandoraea novymonadis' Endosymbiont.</title>
        <authorList>
            <person name="Zakharova A."/>
            <person name="Saura A."/>
            <person name="Butenko A."/>
            <person name="Podesvova L."/>
            <person name="Warmusova S."/>
            <person name="Kostygov A.Y."/>
            <person name="Nenarokova A."/>
            <person name="Lukes J."/>
            <person name="Opperdoes F.R."/>
            <person name="Yurchenko V."/>
        </authorList>
    </citation>
    <scope>NUCLEOTIDE SEQUENCE [LARGE SCALE GENOMIC DNA]</scope>
    <source>
        <strain evidence="6 7">E262AT.01</strain>
    </source>
</reference>
<dbReference type="EMBL" id="JAECZO010000005">
    <property type="protein sequence ID" value="KAK7200455.1"/>
    <property type="molecule type" value="Genomic_DNA"/>
</dbReference>
<accession>A0AAW0F1J0</accession>
<comment type="similarity">
    <text evidence="1">Belongs to the glycosyltransferase 2 family.</text>
</comment>
<evidence type="ECO:0000256" key="4">
    <source>
        <dbReference type="SAM" id="Phobius"/>
    </source>
</evidence>
<dbReference type="InterPro" id="IPR001173">
    <property type="entry name" value="Glyco_trans_2-like"/>
</dbReference>
<proteinExistence type="inferred from homology"/>
<sequence>MRNPLRRRHVPRQVRTVLLLLLFVVAYVVPLCFFFLRAGTDTFKDGPRPGEAFISDAAFFQCLTDRLSHKADSPARIPYVLMPVTMDYQDIKQFFCNVTAPMTYVMFINNGQFSPLRSLLDRLADELNDYVDKNLFIIHHPENTGYASAVNEGLQHALTFSVAQVPWIFITNADVRFAPGLIPDFVTQTNEKTRTQEDRIRRLEAEVAAESAALTDVPDRRFTFRSSRPPVVTAAALPYRVRTLPVEEMAKEFAGTYGVFYTDSKPFMATFALSRLTIATVGFFDENYYPAYGEDHDYVWRMTALGYKYHTSKPGQFVHFENANINAGGETRSRGIFKYTAYFTQSIKFMRMSYQPFRLHYRRTKWFPGHRVLEAETGRRPLPFNGSIPVDMWVLDAVRRKVIWEIGENIRCRRDYKYYNTSLLNFSVPPAAAT</sequence>
<dbReference type="CDD" id="cd00761">
    <property type="entry name" value="Glyco_tranf_GTA_type"/>
    <property type="match status" value="1"/>
</dbReference>
<dbReference type="SUPFAM" id="SSF53448">
    <property type="entry name" value="Nucleotide-diphospho-sugar transferases"/>
    <property type="match status" value="1"/>
</dbReference>
<evidence type="ECO:0000256" key="3">
    <source>
        <dbReference type="ARBA" id="ARBA00022679"/>
    </source>
</evidence>
<dbReference type="InterPro" id="IPR029044">
    <property type="entry name" value="Nucleotide-diphossugar_trans"/>
</dbReference>
<organism evidence="6 7">
    <name type="scientific">Novymonas esmeraldas</name>
    <dbReference type="NCBI Taxonomy" id="1808958"/>
    <lineage>
        <taxon>Eukaryota</taxon>
        <taxon>Discoba</taxon>
        <taxon>Euglenozoa</taxon>
        <taxon>Kinetoplastea</taxon>
        <taxon>Metakinetoplastina</taxon>
        <taxon>Trypanosomatida</taxon>
        <taxon>Trypanosomatidae</taxon>
        <taxon>Novymonas</taxon>
    </lineage>
</organism>
<evidence type="ECO:0000256" key="1">
    <source>
        <dbReference type="ARBA" id="ARBA00006739"/>
    </source>
</evidence>
<keyword evidence="4" id="KW-0812">Transmembrane</keyword>